<dbReference type="EMBL" id="JNHM01000081">
    <property type="protein sequence ID" value="KDS48473.1"/>
    <property type="molecule type" value="Genomic_DNA"/>
</dbReference>
<accession>A0A069SA57</accession>
<sequence>MRTFIQSIKKIFIVVFVCYYLSAHTTKIEKVYQLSNFSL</sequence>
<comment type="caution">
    <text evidence="1">The sequence shown here is derived from an EMBL/GenBank/DDBJ whole genome shotgun (WGS) entry which is preliminary data.</text>
</comment>
<name>A0A069SA57_PHOVU</name>
<dbReference type="AlphaFoldDB" id="A0A069SA57"/>
<evidence type="ECO:0000313" key="1">
    <source>
        <dbReference type="EMBL" id="KDS48473.1"/>
    </source>
</evidence>
<organism evidence="1 2">
    <name type="scientific">Phocaeicola vulgatus str. 3975 RP4</name>
    <dbReference type="NCBI Taxonomy" id="1339352"/>
    <lineage>
        <taxon>Bacteria</taxon>
        <taxon>Pseudomonadati</taxon>
        <taxon>Bacteroidota</taxon>
        <taxon>Bacteroidia</taxon>
        <taxon>Bacteroidales</taxon>
        <taxon>Bacteroidaceae</taxon>
        <taxon>Phocaeicola</taxon>
    </lineage>
</organism>
<reference evidence="1 2" key="1">
    <citation type="submission" date="2014-04" db="EMBL/GenBank/DDBJ databases">
        <authorList>
            <person name="Sears C."/>
            <person name="Carroll K."/>
            <person name="Sack B.R."/>
            <person name="Qadri F."/>
            <person name="Myers L.L."/>
            <person name="Chung G.-T."/>
            <person name="Escheverria P."/>
            <person name="Fraser C.M."/>
            <person name="Sadzewicz L."/>
            <person name="Shefchek K.A."/>
            <person name="Tallon L."/>
            <person name="Das S.P."/>
            <person name="Daugherty S."/>
            <person name="Mongodin E.F."/>
        </authorList>
    </citation>
    <scope>NUCLEOTIDE SEQUENCE [LARGE SCALE GENOMIC DNA]</scope>
    <source>
        <strain evidence="1 2">3975 RP4</strain>
    </source>
</reference>
<evidence type="ECO:0000313" key="2">
    <source>
        <dbReference type="Proteomes" id="UP000027661"/>
    </source>
</evidence>
<proteinExistence type="predicted"/>
<gene>
    <name evidence="1" type="ORF">M099_3306</name>
</gene>
<protein>
    <submittedName>
        <fullName evidence="1">Uncharacterized protein</fullName>
    </submittedName>
</protein>
<dbReference type="Proteomes" id="UP000027661">
    <property type="component" value="Unassembled WGS sequence"/>
</dbReference>